<evidence type="ECO:0000256" key="5">
    <source>
        <dbReference type="SAM" id="MobiDB-lite"/>
    </source>
</evidence>
<organism evidence="7 8">
    <name type="scientific">Celeribacter neptunius</name>
    <dbReference type="NCBI Taxonomy" id="588602"/>
    <lineage>
        <taxon>Bacteria</taxon>
        <taxon>Pseudomonadati</taxon>
        <taxon>Pseudomonadota</taxon>
        <taxon>Alphaproteobacteria</taxon>
        <taxon>Rhodobacterales</taxon>
        <taxon>Roseobacteraceae</taxon>
        <taxon>Celeribacter</taxon>
    </lineage>
</organism>
<dbReference type="FunFam" id="1.10.10.60:FF:000141">
    <property type="entry name" value="TetR family transcriptional regulator"/>
    <property type="match status" value="1"/>
</dbReference>
<keyword evidence="3" id="KW-0804">Transcription</keyword>
<dbReference type="Pfam" id="PF16859">
    <property type="entry name" value="TetR_C_11"/>
    <property type="match status" value="1"/>
</dbReference>
<dbReference type="EMBL" id="FORH01000002">
    <property type="protein sequence ID" value="SFJ05266.1"/>
    <property type="molecule type" value="Genomic_DNA"/>
</dbReference>
<dbReference type="InterPro" id="IPR050109">
    <property type="entry name" value="HTH-type_TetR-like_transc_reg"/>
</dbReference>
<dbReference type="Gene3D" id="1.10.357.10">
    <property type="entry name" value="Tetracycline Repressor, domain 2"/>
    <property type="match status" value="1"/>
</dbReference>
<dbReference type="PROSITE" id="PS50977">
    <property type="entry name" value="HTH_TETR_2"/>
    <property type="match status" value="1"/>
</dbReference>
<dbReference type="PANTHER" id="PTHR30055:SF234">
    <property type="entry name" value="HTH-TYPE TRANSCRIPTIONAL REGULATOR BETI"/>
    <property type="match status" value="1"/>
</dbReference>
<dbReference type="Proteomes" id="UP000199630">
    <property type="component" value="Unassembled WGS sequence"/>
</dbReference>
<evidence type="ECO:0000313" key="8">
    <source>
        <dbReference type="Proteomes" id="UP000199630"/>
    </source>
</evidence>
<feature type="region of interest" description="Disordered" evidence="5">
    <location>
        <begin position="1"/>
        <end position="34"/>
    </location>
</feature>
<sequence length="244" mass="27189">MSEEKPAEDGVGNRTGNEAADEGGEAAPKFRRRKEARPDELLDAALDLFVEKGFDRTKVEEIARRAGVSKGAVYLYFPSKDAVIEALVDRAVGTLVGEVTERIRHYRGDPRVLLRQLMPLFLARVSDPRILAIPKLVIREAPSHPKLAQIYRDRVIGRVEPALTALFRQGVEGGYIRAIDPQMAVRVLLGPFLMHVLLADVFGIYPESDRPGDLRIPELFETHLTLLFAGLEPDPDPRKEPTHG</sequence>
<dbReference type="PRINTS" id="PR00455">
    <property type="entry name" value="HTHTETR"/>
</dbReference>
<keyword evidence="2 4" id="KW-0238">DNA-binding</keyword>
<evidence type="ECO:0000259" key="6">
    <source>
        <dbReference type="PROSITE" id="PS50977"/>
    </source>
</evidence>
<feature type="DNA-binding region" description="H-T-H motif" evidence="4">
    <location>
        <begin position="58"/>
        <end position="77"/>
    </location>
</feature>
<dbReference type="InterPro" id="IPR001647">
    <property type="entry name" value="HTH_TetR"/>
</dbReference>
<dbReference type="AlphaFoldDB" id="A0A1I3N8W7"/>
<dbReference type="SUPFAM" id="SSF48498">
    <property type="entry name" value="Tetracyclin repressor-like, C-terminal domain"/>
    <property type="match status" value="1"/>
</dbReference>
<name>A0A1I3N8W7_9RHOB</name>
<dbReference type="GO" id="GO:0000976">
    <property type="term" value="F:transcription cis-regulatory region binding"/>
    <property type="evidence" value="ECO:0007669"/>
    <property type="project" value="TreeGrafter"/>
</dbReference>
<dbReference type="STRING" id="588602.SAMN04487991_1286"/>
<accession>A0A1I3N8W7</accession>
<evidence type="ECO:0000256" key="3">
    <source>
        <dbReference type="ARBA" id="ARBA00023163"/>
    </source>
</evidence>
<proteinExistence type="predicted"/>
<dbReference type="InterPro" id="IPR009057">
    <property type="entry name" value="Homeodomain-like_sf"/>
</dbReference>
<dbReference type="InterPro" id="IPR011075">
    <property type="entry name" value="TetR_C"/>
</dbReference>
<reference evidence="8" key="1">
    <citation type="submission" date="2016-10" db="EMBL/GenBank/DDBJ databases">
        <authorList>
            <person name="Varghese N."/>
            <person name="Submissions S."/>
        </authorList>
    </citation>
    <scope>NUCLEOTIDE SEQUENCE [LARGE SCALE GENOMIC DNA]</scope>
    <source>
        <strain evidence="8">DSM 26471</strain>
    </source>
</reference>
<dbReference type="PANTHER" id="PTHR30055">
    <property type="entry name" value="HTH-TYPE TRANSCRIPTIONAL REGULATOR RUTR"/>
    <property type="match status" value="1"/>
</dbReference>
<dbReference type="InterPro" id="IPR036271">
    <property type="entry name" value="Tet_transcr_reg_TetR-rel_C_sf"/>
</dbReference>
<dbReference type="GO" id="GO:0003700">
    <property type="term" value="F:DNA-binding transcription factor activity"/>
    <property type="evidence" value="ECO:0007669"/>
    <property type="project" value="TreeGrafter"/>
</dbReference>
<dbReference type="Pfam" id="PF00440">
    <property type="entry name" value="TetR_N"/>
    <property type="match status" value="1"/>
</dbReference>
<evidence type="ECO:0000313" key="7">
    <source>
        <dbReference type="EMBL" id="SFJ05266.1"/>
    </source>
</evidence>
<keyword evidence="8" id="KW-1185">Reference proteome</keyword>
<keyword evidence="1" id="KW-0805">Transcription regulation</keyword>
<dbReference type="OrthoDB" id="8478851at2"/>
<dbReference type="RefSeq" id="WP_090059282.1">
    <property type="nucleotide sequence ID" value="NZ_FORH01000002.1"/>
</dbReference>
<protein>
    <submittedName>
        <fullName evidence="7">Transcriptional regulator, TetR family</fullName>
    </submittedName>
</protein>
<evidence type="ECO:0000256" key="1">
    <source>
        <dbReference type="ARBA" id="ARBA00023015"/>
    </source>
</evidence>
<gene>
    <name evidence="7" type="ORF">SAMN04487991_1286</name>
</gene>
<feature type="domain" description="HTH tetR-type" evidence="6">
    <location>
        <begin position="35"/>
        <end position="95"/>
    </location>
</feature>
<dbReference type="SUPFAM" id="SSF46689">
    <property type="entry name" value="Homeodomain-like"/>
    <property type="match status" value="1"/>
</dbReference>
<evidence type="ECO:0000256" key="2">
    <source>
        <dbReference type="ARBA" id="ARBA00023125"/>
    </source>
</evidence>
<evidence type="ECO:0000256" key="4">
    <source>
        <dbReference type="PROSITE-ProRule" id="PRU00335"/>
    </source>
</evidence>